<dbReference type="AlphaFoldDB" id="A0A2T4IPN0"/>
<accession>A0A2T4IPN0</accession>
<dbReference type="RefSeq" id="WP_107651852.1">
    <property type="nucleotide sequence ID" value="NZ_PZJX01000047.1"/>
</dbReference>
<comment type="caution">
    <text evidence="1">The sequence shown here is derived from an EMBL/GenBank/DDBJ whole genome shotgun (WGS) entry which is preliminary data.</text>
</comment>
<protein>
    <submittedName>
        <fullName evidence="1">Uncharacterized protein</fullName>
    </submittedName>
</protein>
<evidence type="ECO:0000313" key="1">
    <source>
        <dbReference type="EMBL" id="PTE07508.1"/>
    </source>
</evidence>
<dbReference type="OrthoDB" id="8085215at2"/>
<evidence type="ECO:0000313" key="2">
    <source>
        <dbReference type="Proteomes" id="UP000240259"/>
    </source>
</evidence>
<reference evidence="1 2" key="1">
    <citation type="submission" date="2018-03" db="EMBL/GenBank/DDBJ databases">
        <title>Genome sequence of the symbiotic type strain Mesorhizobium helmanticense CSLC115NT isolated from Lotus corniculatus nodules.</title>
        <authorList>
            <person name="Sannazzaro A.I."/>
            <person name="Torres Tejerizo G.A."/>
            <person name="Dip D."/>
            <person name="Caballero M."/>
            <person name="Pistorio M."/>
            <person name="Estrella M.J."/>
        </authorList>
    </citation>
    <scope>NUCLEOTIDE SEQUENCE [LARGE SCALE GENOMIC DNA]</scope>
    <source>
        <strain evidence="1 2">CSLC115N</strain>
    </source>
</reference>
<sequence length="66" mass="7022">MPKFVVEEIHGSTVTASQSIVAPSAFKAAANATGRLVTLWSGEPACVRVTEFGMSRSFTYAYCGSF</sequence>
<proteinExistence type="predicted"/>
<keyword evidence="2" id="KW-1185">Reference proteome</keyword>
<dbReference type="EMBL" id="PZJX01000047">
    <property type="protein sequence ID" value="PTE07508.1"/>
    <property type="molecule type" value="Genomic_DNA"/>
</dbReference>
<organism evidence="1 2">
    <name type="scientific">Mesorhizobium helmanticense</name>
    <dbReference type="NCBI Taxonomy" id="1776423"/>
    <lineage>
        <taxon>Bacteria</taxon>
        <taxon>Pseudomonadati</taxon>
        <taxon>Pseudomonadota</taxon>
        <taxon>Alphaproteobacteria</taxon>
        <taxon>Hyphomicrobiales</taxon>
        <taxon>Phyllobacteriaceae</taxon>
        <taxon>Mesorhizobium</taxon>
    </lineage>
</organism>
<name>A0A2T4IPN0_9HYPH</name>
<gene>
    <name evidence="1" type="ORF">C9427_25605</name>
</gene>
<dbReference type="Proteomes" id="UP000240259">
    <property type="component" value="Unassembled WGS sequence"/>
</dbReference>